<reference evidence="1 2" key="1">
    <citation type="submission" date="2017-02" db="EMBL/GenBank/DDBJ databases">
        <title>Ketogulonicigenium robustum SPU B003 Genome sequencing and assembly.</title>
        <authorList>
            <person name="Li Y."/>
            <person name="Liu L."/>
            <person name="Wang C."/>
            <person name="Zhang M."/>
            <person name="Zhang T."/>
            <person name="Zhang Y."/>
        </authorList>
    </citation>
    <scope>NUCLEOTIDE SEQUENCE [LARGE SCALE GENOMIC DNA]</scope>
    <source>
        <strain evidence="1 2">SPU_B003</strain>
    </source>
</reference>
<evidence type="ECO:0000313" key="1">
    <source>
        <dbReference type="EMBL" id="ARO15273.1"/>
    </source>
</evidence>
<accession>A0A1W6P1H3</accession>
<gene>
    <name evidence="1" type="ORF">BVG79_01931</name>
</gene>
<proteinExistence type="predicted"/>
<keyword evidence="2" id="KW-1185">Reference proteome</keyword>
<dbReference type="KEGG" id="kro:BVG79_01931"/>
<protein>
    <submittedName>
        <fullName evidence="1">Uncharacterized protein</fullName>
    </submittedName>
</protein>
<organism evidence="1 2">
    <name type="scientific">Ketogulonicigenium robustum</name>
    <dbReference type="NCBI Taxonomy" id="92947"/>
    <lineage>
        <taxon>Bacteria</taxon>
        <taxon>Pseudomonadati</taxon>
        <taxon>Pseudomonadota</taxon>
        <taxon>Alphaproteobacteria</taxon>
        <taxon>Rhodobacterales</taxon>
        <taxon>Roseobacteraceae</taxon>
        <taxon>Ketogulonicigenium</taxon>
    </lineage>
</organism>
<evidence type="ECO:0000313" key="2">
    <source>
        <dbReference type="Proteomes" id="UP000242447"/>
    </source>
</evidence>
<name>A0A1W6P1H3_9RHOB</name>
<dbReference type="Proteomes" id="UP000242447">
    <property type="component" value="Chromosome"/>
</dbReference>
<sequence>MTTLRRTPRGRAAAFIGAKHDHDPNMRHKPCGYCDRGRLRSAAALCGT</sequence>
<dbReference type="AlphaFoldDB" id="A0A1W6P1H3"/>
<dbReference type="EMBL" id="CP019937">
    <property type="protein sequence ID" value="ARO15273.1"/>
    <property type="molecule type" value="Genomic_DNA"/>
</dbReference>